<dbReference type="STRING" id="57577.A0A2K3NA59"/>
<dbReference type="InterPro" id="IPR001810">
    <property type="entry name" value="F-box_dom"/>
</dbReference>
<evidence type="ECO:0000313" key="4">
    <source>
        <dbReference type="EMBL" id="PNX99912.1"/>
    </source>
</evidence>
<dbReference type="EMBL" id="ASHM01018301">
    <property type="protein sequence ID" value="PNX99912.1"/>
    <property type="molecule type" value="Genomic_DNA"/>
</dbReference>
<dbReference type="InterPro" id="IPR036047">
    <property type="entry name" value="F-box-like_dom_sf"/>
</dbReference>
<sequence>MSSIGDDIDIISTLPDAVICHILSFLQTKQSVATSVLSKRWFDLWRSVPVLKFKYVELFDRETYFLFNEFVYSVLLSRNSIKSCFLDIWYDDPDLARHGIPNVIKWINYVVQHGVEHLQIYIGAVNFIPKFPIGILSCRTLVVLQFEELVVKGFSSITLPSLKSLRFNDIKFTNVRDLLLLLAGCPILEDLRASYLLFDSEDTLTYQERESLSLNKLTKANLGYTFCHFPLKALQTVEHLFIEINKVYRGCDEIPTFHNLTNLGLYSINYNWHLLVNVLKHCPNLQIVVLSQGTANGGIQDVVENNWVDPIFVPQCLSLQLRTCKLLNFLGQEGELLFAKYILKNARVLQTMKIHCSEDLKIERELFSCPRASTICDVIIKSVCK</sequence>
<dbReference type="InterPro" id="IPR053781">
    <property type="entry name" value="F-box_AtFBL13-like"/>
</dbReference>
<dbReference type="InterPro" id="IPR006566">
    <property type="entry name" value="FBD"/>
</dbReference>
<accession>A0A2K3NA59</accession>
<feature type="domain" description="F-box" evidence="1">
    <location>
        <begin position="14"/>
        <end position="54"/>
    </location>
</feature>
<evidence type="ECO:0000259" key="1">
    <source>
        <dbReference type="SMART" id="SM00256"/>
    </source>
</evidence>
<reference evidence="4 5" key="2">
    <citation type="journal article" date="2017" name="Front. Plant Sci.">
        <title>Gene Classification and Mining of Molecular Markers Useful in Red Clover (Trifolium pratense) Breeding.</title>
        <authorList>
            <person name="Istvanek J."/>
            <person name="Dluhosova J."/>
            <person name="Dluhos P."/>
            <person name="Patkova L."/>
            <person name="Nedelnik J."/>
            <person name="Repkova J."/>
        </authorList>
    </citation>
    <scope>NUCLEOTIDE SEQUENCE [LARGE SCALE GENOMIC DNA]</scope>
    <source>
        <strain evidence="5">cv. Tatra</strain>
        <tissue evidence="4">Young leaves</tissue>
    </source>
</reference>
<dbReference type="Gene3D" id="1.20.1280.50">
    <property type="match status" value="1"/>
</dbReference>
<dbReference type="PANTHER" id="PTHR31900:SF34">
    <property type="entry name" value="EMB|CAB62440.1-RELATED"/>
    <property type="match status" value="1"/>
</dbReference>
<dbReference type="ExpressionAtlas" id="A0A2K3NA59">
    <property type="expression patterns" value="baseline"/>
</dbReference>
<dbReference type="AlphaFoldDB" id="A0A2K3NA59"/>
<reference evidence="4 5" key="1">
    <citation type="journal article" date="2014" name="Am. J. Bot.">
        <title>Genome assembly and annotation for red clover (Trifolium pratense; Fabaceae).</title>
        <authorList>
            <person name="Istvanek J."/>
            <person name="Jaros M."/>
            <person name="Krenek A."/>
            <person name="Repkova J."/>
        </authorList>
    </citation>
    <scope>NUCLEOTIDE SEQUENCE [LARGE SCALE GENOMIC DNA]</scope>
    <source>
        <strain evidence="5">cv. Tatra</strain>
        <tissue evidence="4">Young leaves</tissue>
    </source>
</reference>
<organism evidence="4 5">
    <name type="scientific">Trifolium pratense</name>
    <name type="common">Red clover</name>
    <dbReference type="NCBI Taxonomy" id="57577"/>
    <lineage>
        <taxon>Eukaryota</taxon>
        <taxon>Viridiplantae</taxon>
        <taxon>Streptophyta</taxon>
        <taxon>Embryophyta</taxon>
        <taxon>Tracheophyta</taxon>
        <taxon>Spermatophyta</taxon>
        <taxon>Magnoliopsida</taxon>
        <taxon>eudicotyledons</taxon>
        <taxon>Gunneridae</taxon>
        <taxon>Pentapetalae</taxon>
        <taxon>rosids</taxon>
        <taxon>fabids</taxon>
        <taxon>Fabales</taxon>
        <taxon>Fabaceae</taxon>
        <taxon>Papilionoideae</taxon>
        <taxon>50 kb inversion clade</taxon>
        <taxon>NPAAA clade</taxon>
        <taxon>Hologalegina</taxon>
        <taxon>IRL clade</taxon>
        <taxon>Trifolieae</taxon>
        <taxon>Trifolium</taxon>
    </lineage>
</organism>
<comment type="caution">
    <text evidence="4">The sequence shown here is derived from an EMBL/GenBank/DDBJ whole genome shotgun (WGS) entry which is preliminary data.</text>
</comment>
<proteinExistence type="predicted"/>
<dbReference type="EMBL" id="ASHM01016500">
    <property type="protein sequence ID" value="PNX98316.1"/>
    <property type="molecule type" value="Genomic_DNA"/>
</dbReference>
<evidence type="ECO:0000259" key="2">
    <source>
        <dbReference type="SMART" id="SM00579"/>
    </source>
</evidence>
<protein>
    <submittedName>
        <fullName evidence="4">F-box/LRR-repeat protein</fullName>
    </submittedName>
</protein>
<dbReference type="Pfam" id="PF00646">
    <property type="entry name" value="F-box"/>
    <property type="match status" value="1"/>
</dbReference>
<name>A0A2K3NA59_TRIPR</name>
<dbReference type="Pfam" id="PF08387">
    <property type="entry name" value="FBD"/>
    <property type="match status" value="1"/>
</dbReference>
<dbReference type="SUPFAM" id="SSF81383">
    <property type="entry name" value="F-box domain"/>
    <property type="match status" value="1"/>
</dbReference>
<gene>
    <name evidence="3" type="ORF">L195_g021558</name>
    <name evidence="4" type="ORF">L195_g023184</name>
</gene>
<dbReference type="SUPFAM" id="SSF52058">
    <property type="entry name" value="L domain-like"/>
    <property type="match status" value="1"/>
</dbReference>
<evidence type="ECO:0000313" key="3">
    <source>
        <dbReference type="EMBL" id="PNX98316.1"/>
    </source>
</evidence>
<dbReference type="Gene3D" id="3.80.10.10">
    <property type="entry name" value="Ribonuclease Inhibitor"/>
    <property type="match status" value="1"/>
</dbReference>
<dbReference type="PANTHER" id="PTHR31900">
    <property type="entry name" value="F-BOX/RNI SUPERFAMILY PROTEIN-RELATED"/>
    <property type="match status" value="1"/>
</dbReference>
<dbReference type="CDD" id="cd22160">
    <property type="entry name" value="F-box_AtFBL13-like"/>
    <property type="match status" value="1"/>
</dbReference>
<evidence type="ECO:0000313" key="5">
    <source>
        <dbReference type="Proteomes" id="UP000236291"/>
    </source>
</evidence>
<dbReference type="Proteomes" id="UP000236291">
    <property type="component" value="Unassembled WGS sequence"/>
</dbReference>
<dbReference type="InterPro" id="IPR032675">
    <property type="entry name" value="LRR_dom_sf"/>
</dbReference>
<dbReference type="SMART" id="SM00256">
    <property type="entry name" value="FBOX"/>
    <property type="match status" value="1"/>
</dbReference>
<feature type="domain" description="FBD" evidence="2">
    <location>
        <begin position="315"/>
        <end position="381"/>
    </location>
</feature>
<dbReference type="SMART" id="SM00579">
    <property type="entry name" value="FBD"/>
    <property type="match status" value="1"/>
</dbReference>
<dbReference type="InterPro" id="IPR050232">
    <property type="entry name" value="FBL13/AtMIF1-like"/>
</dbReference>